<keyword evidence="2" id="KW-0732">Signal</keyword>
<feature type="compositionally biased region" description="Polar residues" evidence="1">
    <location>
        <begin position="224"/>
        <end position="238"/>
    </location>
</feature>
<feature type="chain" id="PRO_5012476255" evidence="2">
    <location>
        <begin position="22"/>
        <end position="314"/>
    </location>
</feature>
<dbReference type="AlphaFoldDB" id="A0A1L0DCH7"/>
<feature type="region of interest" description="Disordered" evidence="1">
    <location>
        <begin position="191"/>
        <end position="269"/>
    </location>
</feature>
<feature type="compositionally biased region" description="Polar residues" evidence="1">
    <location>
        <begin position="206"/>
        <end position="217"/>
    </location>
</feature>
<evidence type="ECO:0000256" key="2">
    <source>
        <dbReference type="SAM" id="SignalP"/>
    </source>
</evidence>
<evidence type="ECO:0000313" key="4">
    <source>
        <dbReference type="Proteomes" id="UP000182259"/>
    </source>
</evidence>
<sequence>MLLRHTIIGAFTATLIVATDAAGGIRTPAFKDNSFLANVVKFVEESRKAQAQIKSQNNGNQIIEPLRLVGVQSVAPNIVPPIEQADQQSTVQQADFRVETGLFFDLNKGQYDDNDDCEEEEEEEEKKSKLKKLLFFLPSSVEMETRYGNSTTPVLVSPTILVNRMDSNRKDLYSSIPQQNGYEEKVIENSLGSVSVPKEPTESKSAKPTKSLPSADSSGRHTKTSNFNLDSISINTNLPAPDHEELIDSSNTSVNSQSRHSSHLTITTTRDWPPRNMLSKIHYPPYIPYRHHSLASLVAWNILGFVISVLSINW</sequence>
<protein>
    <submittedName>
        <fullName evidence="3">CIC11C00000002802</fullName>
    </submittedName>
</protein>
<proteinExistence type="predicted"/>
<dbReference type="Proteomes" id="UP000182259">
    <property type="component" value="Chromosome III"/>
</dbReference>
<feature type="signal peptide" evidence="2">
    <location>
        <begin position="1"/>
        <end position="21"/>
    </location>
</feature>
<name>A0A1L0DCH7_9ASCO</name>
<evidence type="ECO:0000313" key="3">
    <source>
        <dbReference type="EMBL" id="SGZ53608.1"/>
    </source>
</evidence>
<dbReference type="EMBL" id="LT635766">
    <property type="protein sequence ID" value="SGZ53608.1"/>
    <property type="molecule type" value="Genomic_DNA"/>
</dbReference>
<evidence type="ECO:0000256" key="1">
    <source>
        <dbReference type="SAM" id="MobiDB-lite"/>
    </source>
</evidence>
<organism evidence="3 4">
    <name type="scientific">Sungouiella intermedia</name>
    <dbReference type="NCBI Taxonomy" id="45354"/>
    <lineage>
        <taxon>Eukaryota</taxon>
        <taxon>Fungi</taxon>
        <taxon>Dikarya</taxon>
        <taxon>Ascomycota</taxon>
        <taxon>Saccharomycotina</taxon>
        <taxon>Pichiomycetes</taxon>
        <taxon>Metschnikowiaceae</taxon>
        <taxon>Sungouiella</taxon>
    </lineage>
</organism>
<accession>A0A1L0DCH7</accession>
<reference evidence="3 4" key="1">
    <citation type="submission" date="2016-10" db="EMBL/GenBank/DDBJ databases">
        <authorList>
            <person name="de Groot N.N."/>
        </authorList>
    </citation>
    <scope>NUCLEOTIDE SEQUENCE [LARGE SCALE GENOMIC DNA]</scope>
    <source>
        <strain evidence="3 4">PYCC 4715</strain>
    </source>
</reference>
<gene>
    <name evidence="3" type="ORF">SAMEA4029009_CIC11G00000002802</name>
</gene>
<feature type="compositionally biased region" description="Polar residues" evidence="1">
    <location>
        <begin position="248"/>
        <end position="269"/>
    </location>
</feature>